<name>V6F347_MAGGM</name>
<proteinExistence type="predicted"/>
<dbReference type="STRING" id="1430440.MGMSRv2__2659"/>
<dbReference type="KEGG" id="mgy:MGMSRv2__2659"/>
<keyword evidence="2" id="KW-1185">Reference proteome</keyword>
<gene>
    <name evidence="1" type="ordered locus">MGMSRv2__2659</name>
</gene>
<protein>
    <recommendedName>
        <fullName evidence="3">HTH marR-type domain-containing protein</fullName>
    </recommendedName>
</protein>
<dbReference type="AlphaFoldDB" id="V6F347"/>
<organism evidence="1 2">
    <name type="scientific">Magnetospirillum gryphiswaldense (strain DSM 6361 / JCM 21280 / NBRC 15271 / MSR-1)</name>
    <dbReference type="NCBI Taxonomy" id="431944"/>
    <lineage>
        <taxon>Bacteria</taxon>
        <taxon>Pseudomonadati</taxon>
        <taxon>Pseudomonadota</taxon>
        <taxon>Alphaproteobacteria</taxon>
        <taxon>Rhodospirillales</taxon>
        <taxon>Rhodospirillaceae</taxon>
        <taxon>Magnetospirillum</taxon>
    </lineage>
</organism>
<evidence type="ECO:0000313" key="2">
    <source>
        <dbReference type="Proteomes" id="UP000018922"/>
    </source>
</evidence>
<dbReference type="InterPro" id="IPR036388">
    <property type="entry name" value="WH-like_DNA-bd_sf"/>
</dbReference>
<sequence>MSDVKLHVGTAEDMAKRFAEAWHKAEQGQDVQESHLTFLDLDSLLAALTNKRMELLRHLHQQPARSVAALARGLGRDYKRVHEDVDALAQLGLIERNKTMVRVTVDEIQASLRL</sequence>
<dbReference type="HOGENOM" id="CLU_130787_1_1_5"/>
<dbReference type="Gene3D" id="1.10.10.10">
    <property type="entry name" value="Winged helix-like DNA-binding domain superfamily/Winged helix DNA-binding domain"/>
    <property type="match status" value="1"/>
</dbReference>
<dbReference type="SUPFAM" id="SSF46785">
    <property type="entry name" value="Winged helix' DNA-binding domain"/>
    <property type="match status" value="1"/>
</dbReference>
<accession>V6F347</accession>
<dbReference type="InterPro" id="IPR036390">
    <property type="entry name" value="WH_DNA-bd_sf"/>
</dbReference>
<dbReference type="Pfam" id="PF25212">
    <property type="entry name" value="HVO_A0114"/>
    <property type="match status" value="1"/>
</dbReference>
<reference evidence="1 2" key="1">
    <citation type="journal article" date="2014" name="Genome Announc.">
        <title>Complete genome sequence of Magnetospirillum gryphiswaldense MSR-1.</title>
        <authorList>
            <person name="Wang X."/>
            <person name="Wang Q."/>
            <person name="Zhang W."/>
            <person name="Wang Y."/>
            <person name="Li L."/>
            <person name="Wen T."/>
            <person name="Zhang T."/>
            <person name="Zhang Y."/>
            <person name="Xu J."/>
            <person name="Hu J."/>
            <person name="Li S."/>
            <person name="Liu L."/>
            <person name="Liu J."/>
            <person name="Jiang W."/>
            <person name="Tian J."/>
            <person name="Li Y."/>
            <person name="Schuler D."/>
            <person name="Wang L."/>
            <person name="Li J."/>
        </authorList>
    </citation>
    <scope>NUCLEOTIDE SEQUENCE [LARGE SCALE GENOMIC DNA]</scope>
    <source>
        <strain evidence="2">DSM 6361 / JCM 21280 / NBRC 15271 / MSR-1</strain>
    </source>
</reference>
<evidence type="ECO:0000313" key="1">
    <source>
        <dbReference type="EMBL" id="CDK99874.1"/>
    </source>
</evidence>
<dbReference type="eggNOG" id="COG4190">
    <property type="taxonomic scope" value="Bacteria"/>
</dbReference>
<evidence type="ECO:0008006" key="3">
    <source>
        <dbReference type="Google" id="ProtNLM"/>
    </source>
</evidence>
<dbReference type="EMBL" id="HG794546">
    <property type="protein sequence ID" value="CDK99874.1"/>
    <property type="molecule type" value="Genomic_DNA"/>
</dbReference>
<dbReference type="Proteomes" id="UP000018922">
    <property type="component" value="Chromosome I"/>
</dbReference>